<feature type="chain" id="PRO_5034682094" evidence="3">
    <location>
        <begin position="27"/>
        <end position="299"/>
    </location>
</feature>
<reference evidence="4" key="1">
    <citation type="submission" date="2021-01" db="EMBL/GenBank/DDBJ databases">
        <title>Chromosome-level genome assembly of a human fungal pathogen reveals clustering of transcriptionally co-regulated genes.</title>
        <authorList>
            <person name="Voorhies M."/>
            <person name="Cohen S."/>
            <person name="Shea T.P."/>
            <person name="Petrus S."/>
            <person name="Munoz J.F."/>
            <person name="Poplawski S."/>
            <person name="Goldman W.E."/>
            <person name="Michael T."/>
            <person name="Cuomo C.A."/>
            <person name="Sil A."/>
            <person name="Beyhan S."/>
        </authorList>
    </citation>
    <scope>NUCLEOTIDE SEQUENCE</scope>
    <source>
        <strain evidence="4">H88</strain>
    </source>
</reference>
<gene>
    <name evidence="4" type="ORF">I7I53_09759</name>
</gene>
<keyword evidence="3" id="KW-0732">Signal</keyword>
<dbReference type="AlphaFoldDB" id="A0A8A1L5N9"/>
<evidence type="ECO:0000256" key="1">
    <source>
        <dbReference type="SAM" id="MobiDB-lite"/>
    </source>
</evidence>
<feature type="region of interest" description="Disordered" evidence="1">
    <location>
        <begin position="152"/>
        <end position="186"/>
    </location>
</feature>
<dbReference type="EMBL" id="CP069102">
    <property type="protein sequence ID" value="QSS49419.1"/>
    <property type="molecule type" value="Genomic_DNA"/>
</dbReference>
<dbReference type="VEuPathDB" id="FungiDB:I7I53_09759"/>
<keyword evidence="2" id="KW-1133">Transmembrane helix</keyword>
<protein>
    <submittedName>
        <fullName evidence="4">Uncharacterized protein</fullName>
    </submittedName>
</protein>
<feature type="transmembrane region" description="Helical" evidence="2">
    <location>
        <begin position="190"/>
        <end position="214"/>
    </location>
</feature>
<name>A0A8A1L5N9_AJEC8</name>
<keyword evidence="2" id="KW-0472">Membrane</keyword>
<sequence length="299" mass="32525">MNTLSNIPFQTASTLILLLFSNRIHAQKEDRRPLSSPDLGWRITTESGSKSAIRVVCDFGDTFTKSGSHYTCCPESATTPCLLPTSCSGNTLLFADDTTKNCKNDICASLLIYESAPSQNPLGTQLVCRYGELGDSSPWTVYRNFPETTAFATQSTTTDPSPASTTTLPHMTNSGSGLPEPPPNHSSNKAWIAGGVVGAIAIAALVGSLGFCIARRRLRQKPATSKDEDTVPVNQPSVDDKDFMYKAHQAVELHNYDRAELHFDQSPVELNHYGSNIVEMPTQQDRVFVAELDGGPVRR</sequence>
<feature type="compositionally biased region" description="Low complexity" evidence="1">
    <location>
        <begin position="152"/>
        <end position="169"/>
    </location>
</feature>
<keyword evidence="2" id="KW-0812">Transmembrane</keyword>
<evidence type="ECO:0000256" key="3">
    <source>
        <dbReference type="SAM" id="SignalP"/>
    </source>
</evidence>
<evidence type="ECO:0000313" key="5">
    <source>
        <dbReference type="Proteomes" id="UP000663419"/>
    </source>
</evidence>
<evidence type="ECO:0000313" key="4">
    <source>
        <dbReference type="EMBL" id="QSS49419.1"/>
    </source>
</evidence>
<accession>A0A8A1L5N9</accession>
<proteinExistence type="predicted"/>
<feature type="signal peptide" evidence="3">
    <location>
        <begin position="1"/>
        <end position="26"/>
    </location>
</feature>
<organism evidence="4 5">
    <name type="scientific">Ajellomyces capsulatus (strain H88)</name>
    <name type="common">Darling's disease fungus</name>
    <name type="synonym">Histoplasma capsulatum</name>
    <dbReference type="NCBI Taxonomy" id="544711"/>
    <lineage>
        <taxon>Eukaryota</taxon>
        <taxon>Fungi</taxon>
        <taxon>Dikarya</taxon>
        <taxon>Ascomycota</taxon>
        <taxon>Pezizomycotina</taxon>
        <taxon>Eurotiomycetes</taxon>
        <taxon>Eurotiomycetidae</taxon>
        <taxon>Onygenales</taxon>
        <taxon>Ajellomycetaceae</taxon>
        <taxon>Histoplasma</taxon>
    </lineage>
</organism>
<evidence type="ECO:0000256" key="2">
    <source>
        <dbReference type="SAM" id="Phobius"/>
    </source>
</evidence>
<dbReference type="Proteomes" id="UP000663419">
    <property type="component" value="Chromosome 1"/>
</dbReference>
<dbReference type="CDD" id="cd12087">
    <property type="entry name" value="TM_EGFR-like"/>
    <property type="match status" value="1"/>
</dbReference>